<dbReference type="Proteomes" id="UP000238701">
    <property type="component" value="Unassembled WGS sequence"/>
</dbReference>
<name>A0A2U3K1H1_9BACT</name>
<gene>
    <name evidence="1" type="ORF">SBA1_1190025</name>
</gene>
<evidence type="ECO:0000313" key="2">
    <source>
        <dbReference type="Proteomes" id="UP000238701"/>
    </source>
</evidence>
<dbReference type="EMBL" id="OMOD01000023">
    <property type="protein sequence ID" value="SPF33503.1"/>
    <property type="molecule type" value="Genomic_DNA"/>
</dbReference>
<evidence type="ECO:0008006" key="3">
    <source>
        <dbReference type="Google" id="ProtNLM"/>
    </source>
</evidence>
<reference evidence="2" key="1">
    <citation type="submission" date="2018-02" db="EMBL/GenBank/DDBJ databases">
        <authorList>
            <person name="Hausmann B."/>
        </authorList>
    </citation>
    <scope>NUCLEOTIDE SEQUENCE [LARGE SCALE GENOMIC DNA]</scope>
    <source>
        <strain evidence="2">Peat soil MAG SbA1</strain>
    </source>
</reference>
<organism evidence="1 2">
    <name type="scientific">Candidatus Sulfotelmatobacter kueseliae</name>
    <dbReference type="NCBI Taxonomy" id="2042962"/>
    <lineage>
        <taxon>Bacteria</taxon>
        <taxon>Pseudomonadati</taxon>
        <taxon>Acidobacteriota</taxon>
        <taxon>Terriglobia</taxon>
        <taxon>Terriglobales</taxon>
        <taxon>Candidatus Korobacteraceae</taxon>
        <taxon>Candidatus Sulfotelmatobacter</taxon>
    </lineage>
</organism>
<proteinExistence type="predicted"/>
<dbReference type="AlphaFoldDB" id="A0A2U3K1H1"/>
<dbReference type="OrthoDB" id="126551at2"/>
<accession>A0A2U3K1H1</accession>
<sequence>MGTIKLIFGILVIVGSVVLGAELIPVYYANYQFEDIVKTEATLQTYTTKPEAEIQDNLFKKAQELQIPLSKDQIKVSRHGTTGTGSLSIRAPYVVHVDLPGYPLDLHFDPSTENHSPF</sequence>
<protein>
    <recommendedName>
        <fullName evidence="3">DUF4845 domain-containing protein</fullName>
    </recommendedName>
</protein>
<evidence type="ECO:0000313" key="1">
    <source>
        <dbReference type="EMBL" id="SPF33503.1"/>
    </source>
</evidence>